<sequence length="73" mass="7723">MTKFVTYLRVSTQRQGQSGLGLDAQREAIRQYLNGGLHEVVGTFTEVETGKGSTTNPVTTGGVAKIPPVQSAS</sequence>
<evidence type="ECO:0000256" key="5">
    <source>
        <dbReference type="SAM" id="MobiDB-lite"/>
    </source>
</evidence>
<reference evidence="7 8" key="1">
    <citation type="submission" date="2018-10" db="EMBL/GenBank/DDBJ databases">
        <title>Robbsia sp. DHC34, isolated from soil.</title>
        <authorList>
            <person name="Gao Z.-H."/>
            <person name="Qiu L.-H."/>
        </authorList>
    </citation>
    <scope>NUCLEOTIDE SEQUENCE [LARGE SCALE GENOMIC DNA]</scope>
    <source>
        <strain evidence="7 8">DHC34</strain>
    </source>
</reference>
<dbReference type="AlphaFoldDB" id="A0A494Y798"/>
<feature type="active site" description="O-(5'-phospho-DNA)-serine intermediate" evidence="4">
    <location>
        <position position="11"/>
    </location>
</feature>
<dbReference type="RefSeq" id="WP_121086455.1">
    <property type="nucleotide sequence ID" value="NZ_RBZU01000004.1"/>
</dbReference>
<proteinExistence type="predicted"/>
<dbReference type="PROSITE" id="PS00397">
    <property type="entry name" value="RECOMBINASES_1"/>
    <property type="match status" value="1"/>
</dbReference>
<organism evidence="7 8">
    <name type="scientific">Pararobbsia silviterrae</name>
    <dbReference type="NCBI Taxonomy" id="1792498"/>
    <lineage>
        <taxon>Bacteria</taxon>
        <taxon>Pseudomonadati</taxon>
        <taxon>Pseudomonadota</taxon>
        <taxon>Betaproteobacteria</taxon>
        <taxon>Burkholderiales</taxon>
        <taxon>Burkholderiaceae</taxon>
        <taxon>Pararobbsia</taxon>
    </lineage>
</organism>
<gene>
    <name evidence="7" type="ORF">D7S86_11325</name>
</gene>
<evidence type="ECO:0000256" key="2">
    <source>
        <dbReference type="ARBA" id="ARBA00023125"/>
    </source>
</evidence>
<dbReference type="OrthoDB" id="2290206at2"/>
<dbReference type="InterPro" id="IPR036162">
    <property type="entry name" value="Resolvase-like_N_sf"/>
</dbReference>
<protein>
    <recommendedName>
        <fullName evidence="6">Resolvase/invertase-type recombinase catalytic domain-containing protein</fullName>
    </recommendedName>
</protein>
<dbReference type="InterPro" id="IPR006119">
    <property type="entry name" value="Resolv_N"/>
</dbReference>
<dbReference type="GO" id="GO:0015074">
    <property type="term" value="P:DNA integration"/>
    <property type="evidence" value="ECO:0007669"/>
    <property type="project" value="UniProtKB-KW"/>
</dbReference>
<feature type="domain" description="Resolvase/invertase-type recombinase catalytic" evidence="6">
    <location>
        <begin position="5"/>
        <end position="51"/>
    </location>
</feature>
<accession>A0A494Y798</accession>
<dbReference type="InterPro" id="IPR006118">
    <property type="entry name" value="Recombinase_CS"/>
</dbReference>
<evidence type="ECO:0000256" key="1">
    <source>
        <dbReference type="ARBA" id="ARBA00022908"/>
    </source>
</evidence>
<keyword evidence="2" id="KW-0238">DNA-binding</keyword>
<evidence type="ECO:0000259" key="6">
    <source>
        <dbReference type="Pfam" id="PF00239"/>
    </source>
</evidence>
<keyword evidence="3" id="KW-0233">DNA recombination</keyword>
<dbReference type="SUPFAM" id="SSF53041">
    <property type="entry name" value="Resolvase-like"/>
    <property type="match status" value="1"/>
</dbReference>
<dbReference type="GO" id="GO:0000150">
    <property type="term" value="F:DNA strand exchange activity"/>
    <property type="evidence" value="ECO:0007669"/>
    <property type="project" value="InterPro"/>
</dbReference>
<evidence type="ECO:0000313" key="7">
    <source>
        <dbReference type="EMBL" id="RKP55800.1"/>
    </source>
</evidence>
<dbReference type="Gene3D" id="3.40.50.1390">
    <property type="entry name" value="Resolvase, N-terminal catalytic domain"/>
    <property type="match status" value="1"/>
</dbReference>
<dbReference type="Proteomes" id="UP000270342">
    <property type="component" value="Unassembled WGS sequence"/>
</dbReference>
<dbReference type="EMBL" id="RBZU01000004">
    <property type="protein sequence ID" value="RKP55800.1"/>
    <property type="molecule type" value="Genomic_DNA"/>
</dbReference>
<dbReference type="GO" id="GO:0003677">
    <property type="term" value="F:DNA binding"/>
    <property type="evidence" value="ECO:0007669"/>
    <property type="project" value="UniProtKB-KW"/>
</dbReference>
<keyword evidence="8" id="KW-1185">Reference proteome</keyword>
<name>A0A494Y798_9BURK</name>
<evidence type="ECO:0000313" key="8">
    <source>
        <dbReference type="Proteomes" id="UP000270342"/>
    </source>
</evidence>
<keyword evidence="1" id="KW-0229">DNA integration</keyword>
<evidence type="ECO:0000256" key="4">
    <source>
        <dbReference type="PROSITE-ProRule" id="PRU10137"/>
    </source>
</evidence>
<comment type="caution">
    <text evidence="7">The sequence shown here is derived from an EMBL/GenBank/DDBJ whole genome shotgun (WGS) entry which is preliminary data.</text>
</comment>
<feature type="region of interest" description="Disordered" evidence="5">
    <location>
        <begin position="48"/>
        <end position="73"/>
    </location>
</feature>
<evidence type="ECO:0000256" key="3">
    <source>
        <dbReference type="ARBA" id="ARBA00023172"/>
    </source>
</evidence>
<dbReference type="Pfam" id="PF00239">
    <property type="entry name" value="Resolvase"/>
    <property type="match status" value="1"/>
</dbReference>